<organism evidence="2 3">
    <name type="scientific">Caulobacter segnis</name>
    <dbReference type="NCBI Taxonomy" id="88688"/>
    <lineage>
        <taxon>Bacteria</taxon>
        <taxon>Pseudomonadati</taxon>
        <taxon>Pseudomonadota</taxon>
        <taxon>Alphaproteobacteria</taxon>
        <taxon>Caulobacterales</taxon>
        <taxon>Caulobacteraceae</taxon>
        <taxon>Caulobacter</taxon>
    </lineage>
</organism>
<keyword evidence="1" id="KW-0472">Membrane</keyword>
<keyword evidence="1" id="KW-1133">Transmembrane helix</keyword>
<comment type="caution">
    <text evidence="2">The sequence shown here is derived from an EMBL/GenBank/DDBJ whole genome shotgun (WGS) entry which is preliminary data.</text>
</comment>
<dbReference type="EMBL" id="QFQZ01000028">
    <property type="protein sequence ID" value="PZR34364.1"/>
    <property type="molecule type" value="Genomic_DNA"/>
</dbReference>
<proteinExistence type="predicted"/>
<dbReference type="Proteomes" id="UP000249393">
    <property type="component" value="Unassembled WGS sequence"/>
</dbReference>
<keyword evidence="1" id="KW-0812">Transmembrane</keyword>
<dbReference type="RefSeq" id="WP_304277482.1">
    <property type="nucleotide sequence ID" value="NZ_QFQZ01000028.1"/>
</dbReference>
<evidence type="ECO:0000313" key="3">
    <source>
        <dbReference type="Proteomes" id="UP000249393"/>
    </source>
</evidence>
<name>A0A2W5X1K2_9CAUL</name>
<accession>A0A2W5X1K2</accession>
<dbReference type="AlphaFoldDB" id="A0A2W5X1K2"/>
<protein>
    <submittedName>
        <fullName evidence="2">Uncharacterized protein</fullName>
    </submittedName>
</protein>
<reference evidence="2 3" key="1">
    <citation type="submission" date="2017-08" db="EMBL/GenBank/DDBJ databases">
        <title>Infants hospitalized years apart are colonized by the same room-sourced microbial strains.</title>
        <authorList>
            <person name="Brooks B."/>
            <person name="Olm M.R."/>
            <person name="Firek B.A."/>
            <person name="Baker R."/>
            <person name="Thomas B.C."/>
            <person name="Morowitz M.J."/>
            <person name="Banfield J.F."/>
        </authorList>
    </citation>
    <scope>NUCLEOTIDE SEQUENCE [LARGE SCALE GENOMIC DNA]</scope>
    <source>
        <strain evidence="2">S2_003_000_R2_4</strain>
    </source>
</reference>
<evidence type="ECO:0000256" key="1">
    <source>
        <dbReference type="SAM" id="Phobius"/>
    </source>
</evidence>
<sequence>MLKAFSRHLPSATGVAALVAWAIALQQSLPRMLAGPICSTRGDAFVFAGHCPACYVAAALSIAFLASLFAAGRQTQREAQAILTVDGAH</sequence>
<feature type="transmembrane region" description="Helical" evidence="1">
    <location>
        <begin position="44"/>
        <end position="70"/>
    </location>
</feature>
<gene>
    <name evidence="2" type="ORF">DI526_10695</name>
</gene>
<evidence type="ECO:0000313" key="2">
    <source>
        <dbReference type="EMBL" id="PZR34364.1"/>
    </source>
</evidence>